<sequence length="201" mass="22857">MSKTVYKEFSSPVAVWKYFLKAEDLQTAKFKLYIKLNDSTKESSTSQAPCDDARSAFTTSSPSTSNSSVPLPVSSALSTSVKKRKISDHFPKEENNVEKKVSRMVFKDGLPFRVFCTSSDLRELFKASGYNLPTSPNSVKRMVMNYGSTLKYIVIQDLLKLKENDLRLTLTFDEWTSARNRRYININDHALSQKKKNGIWG</sequence>
<evidence type="ECO:0000313" key="2">
    <source>
        <dbReference type="EMBL" id="CAH2097473.1"/>
    </source>
</evidence>
<gene>
    <name evidence="2" type="ORF">EEDITHA_LOCUS12696</name>
</gene>
<dbReference type="Proteomes" id="UP001153954">
    <property type="component" value="Unassembled WGS sequence"/>
</dbReference>
<proteinExistence type="predicted"/>
<evidence type="ECO:0008006" key="4">
    <source>
        <dbReference type="Google" id="ProtNLM"/>
    </source>
</evidence>
<evidence type="ECO:0000313" key="3">
    <source>
        <dbReference type="Proteomes" id="UP001153954"/>
    </source>
</evidence>
<feature type="region of interest" description="Disordered" evidence="1">
    <location>
        <begin position="42"/>
        <end position="73"/>
    </location>
</feature>
<reference evidence="2" key="1">
    <citation type="submission" date="2022-03" db="EMBL/GenBank/DDBJ databases">
        <authorList>
            <person name="Tunstrom K."/>
        </authorList>
    </citation>
    <scope>NUCLEOTIDE SEQUENCE</scope>
</reference>
<evidence type="ECO:0000256" key="1">
    <source>
        <dbReference type="SAM" id="MobiDB-lite"/>
    </source>
</evidence>
<name>A0AAU9UHK0_EUPED</name>
<dbReference type="AlphaFoldDB" id="A0AAU9UHK0"/>
<dbReference type="EMBL" id="CAKOGL010000018">
    <property type="protein sequence ID" value="CAH2097473.1"/>
    <property type="molecule type" value="Genomic_DNA"/>
</dbReference>
<organism evidence="2 3">
    <name type="scientific">Euphydryas editha</name>
    <name type="common">Edith's checkerspot</name>
    <dbReference type="NCBI Taxonomy" id="104508"/>
    <lineage>
        <taxon>Eukaryota</taxon>
        <taxon>Metazoa</taxon>
        <taxon>Ecdysozoa</taxon>
        <taxon>Arthropoda</taxon>
        <taxon>Hexapoda</taxon>
        <taxon>Insecta</taxon>
        <taxon>Pterygota</taxon>
        <taxon>Neoptera</taxon>
        <taxon>Endopterygota</taxon>
        <taxon>Lepidoptera</taxon>
        <taxon>Glossata</taxon>
        <taxon>Ditrysia</taxon>
        <taxon>Papilionoidea</taxon>
        <taxon>Nymphalidae</taxon>
        <taxon>Nymphalinae</taxon>
        <taxon>Euphydryas</taxon>
    </lineage>
</organism>
<accession>A0AAU9UHK0</accession>
<keyword evidence="3" id="KW-1185">Reference proteome</keyword>
<feature type="compositionally biased region" description="Low complexity" evidence="1">
    <location>
        <begin position="55"/>
        <end position="73"/>
    </location>
</feature>
<comment type="caution">
    <text evidence="2">The sequence shown here is derived from an EMBL/GenBank/DDBJ whole genome shotgun (WGS) entry which is preliminary data.</text>
</comment>
<protein>
    <recommendedName>
        <fullName evidence="4">Transposase</fullName>
    </recommendedName>
</protein>